<dbReference type="RefSeq" id="XP_003856587.1">
    <property type="nucleotide sequence ID" value="XM_003856539.1"/>
</dbReference>
<evidence type="ECO:0000313" key="2">
    <source>
        <dbReference type="EMBL" id="EGP91563.1"/>
    </source>
</evidence>
<feature type="compositionally biased region" description="Polar residues" evidence="1">
    <location>
        <begin position="275"/>
        <end position="284"/>
    </location>
</feature>
<feature type="region of interest" description="Disordered" evidence="1">
    <location>
        <begin position="843"/>
        <end position="864"/>
    </location>
</feature>
<feature type="compositionally biased region" description="Low complexity" evidence="1">
    <location>
        <begin position="693"/>
        <end position="705"/>
    </location>
</feature>
<feature type="compositionally biased region" description="Polar residues" evidence="1">
    <location>
        <begin position="662"/>
        <end position="672"/>
    </location>
</feature>
<dbReference type="PANTHER" id="PTHR12507">
    <property type="entry name" value="REDUCED GROWTH PHENOTYPE 1 RGP1, YEAST -RELATED"/>
    <property type="match status" value="1"/>
</dbReference>
<accession>F9X1C6</accession>
<protein>
    <submittedName>
        <fullName evidence="2">Reduced growth phenotype 1</fullName>
    </submittedName>
</protein>
<dbReference type="Proteomes" id="UP000008062">
    <property type="component" value="Chromosome 1"/>
</dbReference>
<feature type="compositionally biased region" description="Basic and acidic residues" evidence="1">
    <location>
        <begin position="47"/>
        <end position="58"/>
    </location>
</feature>
<gene>
    <name evidence="2" type="primary">RGP1</name>
    <name evidence="2" type="ORF">MYCGRDRAFT_66965</name>
</gene>
<feature type="region of interest" description="Disordered" evidence="1">
    <location>
        <begin position="47"/>
        <end position="146"/>
    </location>
</feature>
<dbReference type="InterPro" id="IPR014848">
    <property type="entry name" value="Rgp1"/>
</dbReference>
<dbReference type="AlphaFoldDB" id="F9X1C6"/>
<feature type="region of interest" description="Disordered" evidence="1">
    <location>
        <begin position="588"/>
        <end position="621"/>
    </location>
</feature>
<feature type="compositionally biased region" description="Low complexity" evidence="1">
    <location>
        <begin position="77"/>
        <end position="93"/>
    </location>
</feature>
<organism evidence="2 3">
    <name type="scientific">Zymoseptoria tritici (strain CBS 115943 / IPO323)</name>
    <name type="common">Speckled leaf blotch fungus</name>
    <name type="synonym">Septoria tritici</name>
    <dbReference type="NCBI Taxonomy" id="336722"/>
    <lineage>
        <taxon>Eukaryota</taxon>
        <taxon>Fungi</taxon>
        <taxon>Dikarya</taxon>
        <taxon>Ascomycota</taxon>
        <taxon>Pezizomycotina</taxon>
        <taxon>Dothideomycetes</taxon>
        <taxon>Dothideomycetidae</taxon>
        <taxon>Mycosphaerellales</taxon>
        <taxon>Mycosphaerellaceae</taxon>
        <taxon>Zymoseptoria</taxon>
    </lineage>
</organism>
<evidence type="ECO:0000313" key="3">
    <source>
        <dbReference type="Proteomes" id="UP000008062"/>
    </source>
</evidence>
<feature type="compositionally biased region" description="Acidic residues" evidence="1">
    <location>
        <begin position="844"/>
        <end position="858"/>
    </location>
</feature>
<sequence>MPPFSRSSSNANTNSNLHTSVTFTSPAIYAGEEIECIITFRNVARPKGEKTEGRERGAGNDGLRSGTSTRTHSRMPSVAASRVSSRGGVVARGGHNKSASLNVVVSGSSHAGTHSRTASITPMGPPPLPGTNAARSGKPAGGHAHGRSLSIISMNSEGRLPIHTSKSTSLLQSPTQQRPGRSHTRSASLQYPPSRSPTNQGLQPAPRNPSPLYEATTPPALAETSQPISLRPNRRRPGTMSVGSTPQIGTRPAAGGRKVSNGGGEGMNSFRFPADSTNPTAISETESRPKPVRTPSTMHSGQNRSYSPPWAGGVPQSAMNPLTRVMSANSQDGTPRTSSEFYSMSNHSDETLFSEIATPQNYHGQQQQGRLLPKNTATHSQQLSRSLSTRKTFSSEPQTLMMAYVQTMGHFTLDGSLVNTAPFEEVKRKGVQGGGGVVGVERSKRSSGLFGALSWGNIGESLGGLLGGDEMSSMAQMKASVGSKTIPLLSTPQSLLFVDLRLAPGESKSFSYRFVLPRGLPPTHKGRAMKVSYFLSLGVQRPEGQQVKTLEIPFRMLGSYDSRGDTLGHDLMSPYVLLQDAARTHVLSPDAVTPNGRPTPEAQRKLKAAATKKSRSPQQGLEDFLRYTERLLDTPSDIHGALLSPTSPSSNSGIPSSFPLLSRQNSSADATPSTIREAIDLAILRSNFATTTSSPSPSSSPSSPSERQPTTPAAAANRFNISRNTHPVAVLTLLRPAYRLGESVLGTLDFTALPSAQVCYAVNLTLESSEIIDSSLALRSSSSVLRATRKIHAAQSVNTLFSRRVAFSLAVPADVAPGFETSGVGVRWRVRVEFVVGREKVRVEEEEEGGGDDEEDGEDHGLWETVGKDERGVVRIARERLGAEEFGIEVPIRVLGAVGVEAGNGEGGGFVG</sequence>
<dbReference type="eggNOG" id="KOG4469">
    <property type="taxonomic scope" value="Eukaryota"/>
</dbReference>
<dbReference type="OrthoDB" id="1918at2759"/>
<feature type="compositionally biased region" description="Polar residues" evidence="1">
    <location>
        <begin position="166"/>
        <end position="202"/>
    </location>
</feature>
<dbReference type="InParanoid" id="F9X1C6"/>
<dbReference type="InterPro" id="IPR014752">
    <property type="entry name" value="Arrestin-like_C"/>
</dbReference>
<feature type="region of interest" description="Disordered" evidence="1">
    <location>
        <begin position="166"/>
        <end position="346"/>
    </location>
</feature>
<proteinExistence type="predicted"/>
<dbReference type="FunCoup" id="F9X1C6">
    <property type="interactions" value="53"/>
</dbReference>
<feature type="compositionally biased region" description="Polar residues" evidence="1">
    <location>
        <begin position="97"/>
        <end position="120"/>
    </location>
</feature>
<keyword evidence="3" id="KW-1185">Reference proteome</keyword>
<dbReference type="KEGG" id="ztr:MYCGRDRAFT_66965"/>
<feature type="region of interest" description="Disordered" evidence="1">
    <location>
        <begin position="690"/>
        <end position="719"/>
    </location>
</feature>
<dbReference type="EMBL" id="CM001196">
    <property type="protein sequence ID" value="EGP91563.1"/>
    <property type="molecule type" value="Genomic_DNA"/>
</dbReference>
<feature type="compositionally biased region" description="Low complexity" evidence="1">
    <location>
        <begin position="644"/>
        <end position="659"/>
    </location>
</feature>
<feature type="region of interest" description="Disordered" evidence="1">
    <location>
        <begin position="638"/>
        <end position="672"/>
    </location>
</feature>
<dbReference type="STRING" id="336722.F9X1C6"/>
<feature type="compositionally biased region" description="Polar residues" evidence="1">
    <location>
        <begin position="326"/>
        <end position="346"/>
    </location>
</feature>
<dbReference type="GeneID" id="13395372"/>
<dbReference type="Pfam" id="PF08737">
    <property type="entry name" value="Rgp1"/>
    <property type="match status" value="1"/>
</dbReference>
<evidence type="ECO:0000256" key="1">
    <source>
        <dbReference type="SAM" id="MobiDB-lite"/>
    </source>
</evidence>
<feature type="compositionally biased region" description="Basic residues" evidence="1">
    <location>
        <begin position="605"/>
        <end position="615"/>
    </location>
</feature>
<reference evidence="2 3" key="1">
    <citation type="journal article" date="2011" name="PLoS Genet.">
        <title>Finished genome of the fungal wheat pathogen Mycosphaerella graminicola reveals dispensome structure, chromosome plasticity, and stealth pathogenesis.</title>
        <authorList>
            <person name="Goodwin S.B."/>
            <person name="Ben M'barek S."/>
            <person name="Dhillon B."/>
            <person name="Wittenberg A.H.J."/>
            <person name="Crane C.F."/>
            <person name="Hane J.K."/>
            <person name="Foster A.J."/>
            <person name="Van der Lee T.A.J."/>
            <person name="Grimwood J."/>
            <person name="Aerts A."/>
            <person name="Antoniw J."/>
            <person name="Bailey A."/>
            <person name="Bluhm B."/>
            <person name="Bowler J."/>
            <person name="Bristow J."/>
            <person name="van der Burgt A."/>
            <person name="Canto-Canche B."/>
            <person name="Churchill A.C.L."/>
            <person name="Conde-Ferraez L."/>
            <person name="Cools H.J."/>
            <person name="Coutinho P.M."/>
            <person name="Csukai M."/>
            <person name="Dehal P."/>
            <person name="De Wit P."/>
            <person name="Donzelli B."/>
            <person name="van de Geest H.C."/>
            <person name="van Ham R.C.H.J."/>
            <person name="Hammond-Kosack K.E."/>
            <person name="Henrissat B."/>
            <person name="Kilian A."/>
            <person name="Kobayashi A.K."/>
            <person name="Koopmann E."/>
            <person name="Kourmpetis Y."/>
            <person name="Kuzniar A."/>
            <person name="Lindquist E."/>
            <person name="Lombard V."/>
            <person name="Maliepaard C."/>
            <person name="Martins N."/>
            <person name="Mehrabi R."/>
            <person name="Nap J.P.H."/>
            <person name="Ponomarenko A."/>
            <person name="Rudd J.J."/>
            <person name="Salamov A."/>
            <person name="Schmutz J."/>
            <person name="Schouten H.J."/>
            <person name="Shapiro H."/>
            <person name="Stergiopoulos I."/>
            <person name="Torriani S.F.F."/>
            <person name="Tu H."/>
            <person name="de Vries R.P."/>
            <person name="Waalwijk C."/>
            <person name="Ware S.B."/>
            <person name="Wiebenga A."/>
            <person name="Zwiers L.-H."/>
            <person name="Oliver R.P."/>
            <person name="Grigoriev I.V."/>
            <person name="Kema G.H.J."/>
        </authorList>
    </citation>
    <scope>NUCLEOTIDE SEQUENCE [LARGE SCALE GENOMIC DNA]</scope>
    <source>
        <strain evidence="3">CBS 115943 / IPO323</strain>
    </source>
</reference>
<feature type="compositionally biased region" description="Polar residues" evidence="1">
    <location>
        <begin position="294"/>
        <end position="306"/>
    </location>
</feature>
<dbReference type="Gene3D" id="2.60.40.640">
    <property type="match status" value="1"/>
</dbReference>
<name>F9X1C6_ZYMTI</name>